<evidence type="ECO:0000256" key="2">
    <source>
        <dbReference type="ARBA" id="ARBA00023002"/>
    </source>
</evidence>
<dbReference type="GO" id="GO:0016491">
    <property type="term" value="F:oxidoreductase activity"/>
    <property type="evidence" value="ECO:0007669"/>
    <property type="project" value="UniProtKB-KW"/>
</dbReference>
<dbReference type="Proteomes" id="UP000298154">
    <property type="component" value="Unassembled WGS sequence"/>
</dbReference>
<dbReference type="InterPro" id="IPR036291">
    <property type="entry name" value="NAD(P)-bd_dom_sf"/>
</dbReference>
<accession>A0A4R9AQ99</accession>
<sequence length="259" mass="26590">MGRLNGQVAIVTGGARGIGLGIASRFAREGASVVLAQRSAEEGADAVASITAEGGRVITITTDITLESSVQGLIEQTVATFGRLDVLVNNAGTGVVEQVWDLNYTDYERVMNVNVGGTLLCTKFASRVMKEAGRGSIINISSIQGVLPLAQSAVYAATKGAVDLITKQNALDLGPFGIRVNAIAPGYIDNPMMHEYCDLVSQTPGSALAAAKKAIPLGRLGSPDDIAGAAVFFASDDAAWVTGTTLLVDGGSLCHGPLA</sequence>
<name>A0A4R9AQ99_9MICO</name>
<dbReference type="PRINTS" id="PR00080">
    <property type="entry name" value="SDRFAMILY"/>
</dbReference>
<dbReference type="OrthoDB" id="286404at2"/>
<dbReference type="PANTHER" id="PTHR24321">
    <property type="entry name" value="DEHYDROGENASES, SHORT CHAIN"/>
    <property type="match status" value="1"/>
</dbReference>
<dbReference type="RefSeq" id="WP_134554387.1">
    <property type="nucleotide sequence ID" value="NZ_SOHK01000007.1"/>
</dbReference>
<reference evidence="3 4" key="1">
    <citation type="submission" date="2019-03" db="EMBL/GenBank/DDBJ databases">
        <title>Genomics of glacier-inhabiting Cryobacterium strains.</title>
        <authorList>
            <person name="Liu Q."/>
            <person name="Xin Y.-H."/>
        </authorList>
    </citation>
    <scope>NUCLEOTIDE SEQUENCE [LARGE SCALE GENOMIC DNA]</scope>
    <source>
        <strain evidence="3 4">Sr36</strain>
    </source>
</reference>
<protein>
    <submittedName>
        <fullName evidence="3">SDR family oxidoreductase</fullName>
    </submittedName>
</protein>
<dbReference type="NCBIfam" id="NF005559">
    <property type="entry name" value="PRK07231.1"/>
    <property type="match status" value="1"/>
</dbReference>
<dbReference type="EMBL" id="SOHK01000007">
    <property type="protein sequence ID" value="TFD67719.1"/>
    <property type="molecule type" value="Genomic_DNA"/>
</dbReference>
<organism evidence="3 4">
    <name type="scientific">Cryobacterium ruanii</name>
    <dbReference type="NCBI Taxonomy" id="1259197"/>
    <lineage>
        <taxon>Bacteria</taxon>
        <taxon>Bacillati</taxon>
        <taxon>Actinomycetota</taxon>
        <taxon>Actinomycetes</taxon>
        <taxon>Micrococcales</taxon>
        <taxon>Microbacteriaceae</taxon>
        <taxon>Cryobacterium</taxon>
    </lineage>
</organism>
<evidence type="ECO:0000313" key="4">
    <source>
        <dbReference type="Proteomes" id="UP000298154"/>
    </source>
</evidence>
<dbReference type="FunFam" id="3.40.50.720:FF:000084">
    <property type="entry name" value="Short-chain dehydrogenase reductase"/>
    <property type="match status" value="1"/>
</dbReference>
<dbReference type="AlphaFoldDB" id="A0A4R9AQ99"/>
<dbReference type="PRINTS" id="PR00081">
    <property type="entry name" value="GDHRDH"/>
</dbReference>
<dbReference type="PANTHER" id="PTHR24321:SF8">
    <property type="entry name" value="ESTRADIOL 17-BETA-DEHYDROGENASE 8-RELATED"/>
    <property type="match status" value="1"/>
</dbReference>
<dbReference type="SUPFAM" id="SSF51735">
    <property type="entry name" value="NAD(P)-binding Rossmann-fold domains"/>
    <property type="match status" value="1"/>
</dbReference>
<keyword evidence="2" id="KW-0560">Oxidoreductase</keyword>
<comment type="similarity">
    <text evidence="1">Belongs to the short-chain dehydrogenases/reductases (SDR) family.</text>
</comment>
<dbReference type="Pfam" id="PF13561">
    <property type="entry name" value="adh_short_C2"/>
    <property type="match status" value="1"/>
</dbReference>
<dbReference type="InterPro" id="IPR002347">
    <property type="entry name" value="SDR_fam"/>
</dbReference>
<comment type="caution">
    <text evidence="3">The sequence shown here is derived from an EMBL/GenBank/DDBJ whole genome shotgun (WGS) entry which is preliminary data.</text>
</comment>
<evidence type="ECO:0000313" key="3">
    <source>
        <dbReference type="EMBL" id="TFD67719.1"/>
    </source>
</evidence>
<keyword evidence="4" id="KW-1185">Reference proteome</keyword>
<dbReference type="CDD" id="cd05233">
    <property type="entry name" value="SDR_c"/>
    <property type="match status" value="1"/>
</dbReference>
<evidence type="ECO:0000256" key="1">
    <source>
        <dbReference type="ARBA" id="ARBA00006484"/>
    </source>
</evidence>
<dbReference type="Gene3D" id="3.40.50.720">
    <property type="entry name" value="NAD(P)-binding Rossmann-like Domain"/>
    <property type="match status" value="1"/>
</dbReference>
<gene>
    <name evidence="3" type="ORF">E3T47_03580</name>
</gene>
<proteinExistence type="inferred from homology"/>